<gene>
    <name evidence="2" type="primary">Contig9093.g9725</name>
    <name evidence="2" type="ORF">STYLEM_8857</name>
</gene>
<feature type="region of interest" description="Disordered" evidence="1">
    <location>
        <begin position="379"/>
        <end position="433"/>
    </location>
</feature>
<evidence type="ECO:0000256" key="1">
    <source>
        <dbReference type="SAM" id="MobiDB-lite"/>
    </source>
</evidence>
<dbReference type="AlphaFoldDB" id="A0A078AC58"/>
<name>A0A078AC58_STYLE</name>
<evidence type="ECO:0000313" key="3">
    <source>
        <dbReference type="Proteomes" id="UP000039865"/>
    </source>
</evidence>
<dbReference type="CDD" id="cd00065">
    <property type="entry name" value="FYVE_like_SF"/>
    <property type="match status" value="1"/>
</dbReference>
<feature type="compositionally biased region" description="Polar residues" evidence="1">
    <location>
        <begin position="379"/>
        <end position="393"/>
    </location>
</feature>
<keyword evidence="3" id="KW-1185">Reference proteome</keyword>
<feature type="compositionally biased region" description="Polar residues" evidence="1">
    <location>
        <begin position="399"/>
        <end position="408"/>
    </location>
</feature>
<proteinExistence type="predicted"/>
<dbReference type="InterPro" id="IPR011011">
    <property type="entry name" value="Znf_FYVE_PHD"/>
</dbReference>
<protein>
    <submittedName>
        <fullName evidence="2">Uncharacterized protein</fullName>
    </submittedName>
</protein>
<organism evidence="2 3">
    <name type="scientific">Stylonychia lemnae</name>
    <name type="common">Ciliate</name>
    <dbReference type="NCBI Taxonomy" id="5949"/>
    <lineage>
        <taxon>Eukaryota</taxon>
        <taxon>Sar</taxon>
        <taxon>Alveolata</taxon>
        <taxon>Ciliophora</taxon>
        <taxon>Intramacronucleata</taxon>
        <taxon>Spirotrichea</taxon>
        <taxon>Stichotrichia</taxon>
        <taxon>Sporadotrichida</taxon>
        <taxon>Oxytrichidae</taxon>
        <taxon>Stylonychinae</taxon>
        <taxon>Stylonychia</taxon>
    </lineage>
</organism>
<feature type="compositionally biased region" description="Polar residues" evidence="1">
    <location>
        <begin position="312"/>
        <end position="340"/>
    </location>
</feature>
<dbReference type="Proteomes" id="UP000039865">
    <property type="component" value="Unassembled WGS sequence"/>
</dbReference>
<feature type="compositionally biased region" description="Low complexity" evidence="1">
    <location>
        <begin position="419"/>
        <end position="433"/>
    </location>
</feature>
<dbReference type="InParanoid" id="A0A078AC58"/>
<dbReference type="SUPFAM" id="SSF57903">
    <property type="entry name" value="FYVE/PHD zinc finger"/>
    <property type="match status" value="1"/>
</dbReference>
<reference evidence="2 3" key="1">
    <citation type="submission" date="2014-06" db="EMBL/GenBank/DDBJ databases">
        <authorList>
            <person name="Swart Estienne"/>
        </authorList>
    </citation>
    <scope>NUCLEOTIDE SEQUENCE [LARGE SCALE GENOMIC DNA]</scope>
    <source>
        <strain evidence="2 3">130c</strain>
    </source>
</reference>
<dbReference type="EMBL" id="CCKQ01008403">
    <property type="protein sequence ID" value="CDW79865.1"/>
    <property type="molecule type" value="Genomic_DNA"/>
</dbReference>
<feature type="region of interest" description="Disordered" evidence="1">
    <location>
        <begin position="43"/>
        <end position="64"/>
    </location>
</feature>
<evidence type="ECO:0000313" key="2">
    <source>
        <dbReference type="EMBL" id="CDW79865.1"/>
    </source>
</evidence>
<feature type="compositionally biased region" description="Basic and acidic residues" evidence="1">
    <location>
        <begin position="43"/>
        <end position="58"/>
    </location>
</feature>
<feature type="region of interest" description="Disordered" evidence="1">
    <location>
        <begin position="305"/>
        <end position="352"/>
    </location>
</feature>
<sequence>MSRSVNPNQFKRNSSTTPSSFQNLAKLVIDDKSFQNAFDNSVKEQHQLKQEAKRRGDNEGGSNDLISNLMEEVKYFEIDRRRFQFDDEDPIFYREYATPSRNQSNGHNGCMCCETQFKSAKSPQYCEFCGYPYCKLCLVKTFPFPLNNPDYKNRGDICKICDRKFYIRVMVKASKQQIEVQQQTIQCLQQQLTKKEDECKILDEDFEGFVERTRHEKDKLKERKKELKKTMKQLQNENQSMNEECKSLLERKSLINTEQNELKDTIKTLKEELEDLEEKLLRINLNINKANNERSRMEEELKKFTKLGRQPKGTNAHQKNQSDSNKNSISDSQLMSSTNSKELDKNGSMISKPKTMTNSIVVAESVQTEVDYLGGSRTALPNQSFHHFSTLGSPENEGNRISRNSSNYKKGKGKLKTPQQQSCCSEQSSCTLF</sequence>
<accession>A0A078AC58</accession>